<feature type="domain" description="Methyl-accepting transducer" evidence="2">
    <location>
        <begin position="379"/>
        <end position="463"/>
    </location>
</feature>
<evidence type="ECO:0000313" key="3">
    <source>
        <dbReference type="EMBL" id="KUG28444.1"/>
    </source>
</evidence>
<dbReference type="GO" id="GO:0007165">
    <property type="term" value="P:signal transduction"/>
    <property type="evidence" value="ECO:0007669"/>
    <property type="project" value="InterPro"/>
</dbReference>
<evidence type="ECO:0000259" key="2">
    <source>
        <dbReference type="PROSITE" id="PS50111"/>
    </source>
</evidence>
<dbReference type="InterPro" id="IPR004089">
    <property type="entry name" value="MCPsignal_dom"/>
</dbReference>
<dbReference type="AlphaFoldDB" id="A0A0W8G5X0"/>
<feature type="domain" description="Methyl-accepting transducer" evidence="2">
    <location>
        <begin position="51"/>
        <end position="272"/>
    </location>
</feature>
<sequence>MDMERKDPGTSLPASGAFFRDCRNLMRAAGRSLGGVVAARERDFLSLGERLHDLRARSEELAEQAASLAATTSGRSMDEVLGRLSTELEQMTGVCEMGNSRESLEELTSVRGIVADLEKISSEFGRIVKRLSMLGISTRIESARLGAQGLGFSTLSDDVEKLAATIIGYAGQISERNRALRGLVDEAEAKTRSVVDSQESCSSVIFGGLQENIETLSKLAAASAALSETISGKTRIITENVSSAVLSMQFHDIVRQQVEHVEQAVGDVDQVVAARLADRPSSPGTDGDTFGDEDREVVAWVGDVLELQCSQLGNARGRFVSAVETLVENLRDIAGNILAIGGEILGRAGDDGGGADLGRVERDVAQVKGALRGFAAKGEELAEIMTSVAGTISEMSGYVGKIEDVGSEIELIAINASIKAAHTGEQGAALGVLASAIQGLSVEARQQTDEVSRILRDVAKSSNILQDNASISYDLSQVDDVSAHLDGLLGQIGEMNRKRTAMFAEIGEKSAALGEAVQGLASGVHFHEEVGDRLESVRRDLDDFRALSKRIVPLESDVRRPERLRELFGRYTMEAERDVHESVFGTAEKAEKGSGRQKSTPDEDGLGDNVELF</sequence>
<comment type="caution">
    <text evidence="3">The sequence shown here is derived from an EMBL/GenBank/DDBJ whole genome shotgun (WGS) entry which is preliminary data.</text>
</comment>
<dbReference type="SUPFAM" id="SSF58104">
    <property type="entry name" value="Methyl-accepting chemotaxis protein (MCP) signaling domain"/>
    <property type="match status" value="2"/>
</dbReference>
<proteinExistence type="predicted"/>
<dbReference type="GO" id="GO:0016020">
    <property type="term" value="C:membrane"/>
    <property type="evidence" value="ECO:0007669"/>
    <property type="project" value="InterPro"/>
</dbReference>
<evidence type="ECO:0000256" key="1">
    <source>
        <dbReference type="SAM" id="MobiDB-lite"/>
    </source>
</evidence>
<accession>A0A0W8G5X0</accession>
<dbReference type="Gene3D" id="1.10.287.950">
    <property type="entry name" value="Methyl-accepting chemotaxis protein"/>
    <property type="match status" value="2"/>
</dbReference>
<organism evidence="3">
    <name type="scientific">hydrocarbon metagenome</name>
    <dbReference type="NCBI Taxonomy" id="938273"/>
    <lineage>
        <taxon>unclassified sequences</taxon>
        <taxon>metagenomes</taxon>
        <taxon>ecological metagenomes</taxon>
    </lineage>
</organism>
<protein>
    <submittedName>
        <fullName evidence="3">Methyl-accepting chemotaxis protein</fullName>
    </submittedName>
</protein>
<dbReference type="PROSITE" id="PS50111">
    <property type="entry name" value="CHEMOTAXIS_TRANSDUC_2"/>
    <property type="match status" value="2"/>
</dbReference>
<dbReference type="EMBL" id="LNQE01000219">
    <property type="protein sequence ID" value="KUG28444.1"/>
    <property type="molecule type" value="Genomic_DNA"/>
</dbReference>
<gene>
    <name evidence="3" type="ORF">ASZ90_001685</name>
</gene>
<feature type="region of interest" description="Disordered" evidence="1">
    <location>
        <begin position="579"/>
        <end position="613"/>
    </location>
</feature>
<name>A0A0W8G5X0_9ZZZZ</name>
<reference evidence="3" key="1">
    <citation type="journal article" date="2015" name="Proc. Natl. Acad. Sci. U.S.A.">
        <title>Networks of energetic and metabolic interactions define dynamics in microbial communities.</title>
        <authorList>
            <person name="Embree M."/>
            <person name="Liu J.K."/>
            <person name="Al-Bassam M.M."/>
            <person name="Zengler K."/>
        </authorList>
    </citation>
    <scope>NUCLEOTIDE SEQUENCE</scope>
</reference>